<dbReference type="AlphaFoldDB" id="A0A395NLM1"/>
<evidence type="ECO:0000313" key="2">
    <source>
        <dbReference type="Proteomes" id="UP000266272"/>
    </source>
</evidence>
<protein>
    <submittedName>
        <fullName evidence="1">Uncharacterized protein</fullName>
    </submittedName>
</protein>
<evidence type="ECO:0000313" key="1">
    <source>
        <dbReference type="EMBL" id="RFU76737.1"/>
    </source>
</evidence>
<name>A0A395NLM1_TRIAR</name>
<dbReference type="Proteomes" id="UP000266272">
    <property type="component" value="Unassembled WGS sequence"/>
</dbReference>
<organism evidence="1 2">
    <name type="scientific">Trichoderma arundinaceum</name>
    <dbReference type="NCBI Taxonomy" id="490622"/>
    <lineage>
        <taxon>Eukaryota</taxon>
        <taxon>Fungi</taxon>
        <taxon>Dikarya</taxon>
        <taxon>Ascomycota</taxon>
        <taxon>Pezizomycotina</taxon>
        <taxon>Sordariomycetes</taxon>
        <taxon>Hypocreomycetidae</taxon>
        <taxon>Hypocreales</taxon>
        <taxon>Hypocreaceae</taxon>
        <taxon>Trichoderma</taxon>
    </lineage>
</organism>
<gene>
    <name evidence="1" type="ORF">TARUN_5540</name>
</gene>
<keyword evidence="2" id="KW-1185">Reference proteome</keyword>
<reference evidence="1 2" key="1">
    <citation type="journal article" date="2018" name="PLoS Pathog.">
        <title>Evolution of structural diversity of trichothecenes, a family of toxins produced by plant pathogenic and entomopathogenic fungi.</title>
        <authorList>
            <person name="Proctor R.H."/>
            <person name="McCormick S.P."/>
            <person name="Kim H.S."/>
            <person name="Cardoza R.E."/>
            <person name="Stanley A.M."/>
            <person name="Lindo L."/>
            <person name="Kelly A."/>
            <person name="Brown D.W."/>
            <person name="Lee T."/>
            <person name="Vaughan M.M."/>
            <person name="Alexander N.J."/>
            <person name="Busman M."/>
            <person name="Gutierrez S."/>
        </authorList>
    </citation>
    <scope>NUCLEOTIDE SEQUENCE [LARGE SCALE GENOMIC DNA]</scope>
    <source>
        <strain evidence="1 2">IBT 40837</strain>
    </source>
</reference>
<proteinExistence type="predicted"/>
<comment type="caution">
    <text evidence="1">The sequence shown here is derived from an EMBL/GenBank/DDBJ whole genome shotgun (WGS) entry which is preliminary data.</text>
</comment>
<accession>A0A395NLM1</accession>
<sequence>MLPGGLVHARAEPLVGGMMKTATTTATTTAKAMPLVGAAFDLDTADIQKPSSRPKGSRLQLLCNSTAPKPGFGMRRGKCLIEGSKSGVRRDSIQIHDRMRPDVANTFARGRRSDEENGRQIVATVVMKSVERTKGKTAGEASI</sequence>
<dbReference type="EMBL" id="PXOA01000331">
    <property type="protein sequence ID" value="RFU76737.1"/>
    <property type="molecule type" value="Genomic_DNA"/>
</dbReference>